<keyword evidence="3" id="KW-1185">Reference proteome</keyword>
<dbReference type="Proteomes" id="UP001165293">
    <property type="component" value="Unassembled WGS sequence"/>
</dbReference>
<sequence length="154" mass="17372">MVRIIDAAFPDDLATVRTLLLEYAASLPVDLDFQDFETEVATLPGKYARPRGRLLLARDDERVLGCIGMRPLTGNDCEMKRLYVRPEARGMQLGRQLVERLCDEARSEGYARMFLDTLPTMASAQRLYASMGFVPTEAYVFNPVAGTQYMVRVL</sequence>
<dbReference type="Gene3D" id="3.40.630.30">
    <property type="match status" value="1"/>
</dbReference>
<dbReference type="CDD" id="cd04301">
    <property type="entry name" value="NAT_SF"/>
    <property type="match status" value="1"/>
</dbReference>
<reference evidence="2" key="1">
    <citation type="submission" date="2021-10" db="EMBL/GenBank/DDBJ databases">
        <authorList>
            <person name="Lyu M."/>
            <person name="Wang X."/>
            <person name="Meng X."/>
            <person name="Xu K."/>
        </authorList>
    </citation>
    <scope>NUCLEOTIDE SEQUENCE</scope>
    <source>
        <strain evidence="2">A6</strain>
    </source>
</reference>
<dbReference type="InterPro" id="IPR000182">
    <property type="entry name" value="GNAT_dom"/>
</dbReference>
<feature type="domain" description="N-acetyltransferase" evidence="1">
    <location>
        <begin position="3"/>
        <end position="154"/>
    </location>
</feature>
<name>A0ABS8JKY9_9GAMM</name>
<protein>
    <submittedName>
        <fullName evidence="2">GNAT family N-acetyltransferase</fullName>
    </submittedName>
</protein>
<organism evidence="2 3">
    <name type="scientific">Noviluteimonas lactosilytica</name>
    <dbReference type="NCBI Taxonomy" id="2888523"/>
    <lineage>
        <taxon>Bacteria</taxon>
        <taxon>Pseudomonadati</taxon>
        <taxon>Pseudomonadota</taxon>
        <taxon>Gammaproteobacteria</taxon>
        <taxon>Lysobacterales</taxon>
        <taxon>Lysobacteraceae</taxon>
        <taxon>Noviluteimonas</taxon>
    </lineage>
</organism>
<evidence type="ECO:0000259" key="1">
    <source>
        <dbReference type="PROSITE" id="PS51186"/>
    </source>
</evidence>
<dbReference type="PANTHER" id="PTHR43305:SF1">
    <property type="entry name" value="FAMILY N-ACETYLTRANSFERASE, PUTATIVE (AFU_ORTHOLOGUE AFUA_2G01380)-RELATED"/>
    <property type="match status" value="1"/>
</dbReference>
<dbReference type="InterPro" id="IPR052777">
    <property type="entry name" value="Acetyltransferase_Enz"/>
</dbReference>
<dbReference type="SUPFAM" id="SSF55729">
    <property type="entry name" value="Acyl-CoA N-acyltransferases (Nat)"/>
    <property type="match status" value="1"/>
</dbReference>
<evidence type="ECO:0000313" key="2">
    <source>
        <dbReference type="EMBL" id="MCC8364259.1"/>
    </source>
</evidence>
<dbReference type="InterPro" id="IPR016181">
    <property type="entry name" value="Acyl_CoA_acyltransferase"/>
</dbReference>
<accession>A0ABS8JKY9</accession>
<comment type="caution">
    <text evidence="2">The sequence shown here is derived from an EMBL/GenBank/DDBJ whole genome shotgun (WGS) entry which is preliminary data.</text>
</comment>
<gene>
    <name evidence="2" type="ORF">LK996_14370</name>
</gene>
<dbReference type="RefSeq" id="WP_230528054.1">
    <property type="nucleotide sequence ID" value="NZ_JAJGAK010000004.1"/>
</dbReference>
<dbReference type="Pfam" id="PF00583">
    <property type="entry name" value="Acetyltransf_1"/>
    <property type="match status" value="1"/>
</dbReference>
<proteinExistence type="predicted"/>
<dbReference type="PANTHER" id="PTHR43305">
    <property type="entry name" value="FAMILY N-ACETYLTRANSFERASE, PUTATIVE (AFU_ORTHOLOGUE AFUA_2G01380)-RELATED"/>
    <property type="match status" value="1"/>
</dbReference>
<dbReference type="PROSITE" id="PS51186">
    <property type="entry name" value="GNAT"/>
    <property type="match status" value="1"/>
</dbReference>
<dbReference type="EMBL" id="JAJGAK010000004">
    <property type="protein sequence ID" value="MCC8364259.1"/>
    <property type="molecule type" value="Genomic_DNA"/>
</dbReference>
<evidence type="ECO:0000313" key="3">
    <source>
        <dbReference type="Proteomes" id="UP001165293"/>
    </source>
</evidence>